<feature type="transmembrane region" description="Helical" evidence="1">
    <location>
        <begin position="117"/>
        <end position="137"/>
    </location>
</feature>
<evidence type="ECO:0000313" key="3">
    <source>
        <dbReference type="Proteomes" id="UP000465846"/>
    </source>
</evidence>
<feature type="transmembrane region" description="Helical" evidence="1">
    <location>
        <begin position="44"/>
        <end position="64"/>
    </location>
</feature>
<evidence type="ECO:0000256" key="1">
    <source>
        <dbReference type="SAM" id="Phobius"/>
    </source>
</evidence>
<keyword evidence="1" id="KW-0472">Membrane</keyword>
<evidence type="ECO:0000313" key="2">
    <source>
        <dbReference type="EMBL" id="QIB75516.1"/>
    </source>
</evidence>
<dbReference type="AlphaFoldDB" id="A0A6C0UJ22"/>
<feature type="transmembrane region" description="Helical" evidence="1">
    <location>
        <begin position="221"/>
        <end position="250"/>
    </location>
</feature>
<feature type="transmembrane region" description="Helical" evidence="1">
    <location>
        <begin position="364"/>
        <end position="383"/>
    </location>
</feature>
<feature type="transmembrane region" description="Helical" evidence="1">
    <location>
        <begin position="421"/>
        <end position="438"/>
    </location>
</feature>
<protein>
    <submittedName>
        <fullName evidence="2">Uncharacterized protein</fullName>
    </submittedName>
</protein>
<feature type="transmembrane region" description="Helical" evidence="1">
    <location>
        <begin position="332"/>
        <end position="352"/>
    </location>
</feature>
<gene>
    <name evidence="2" type="ORF">G3I44_15155</name>
</gene>
<sequence length="544" mass="61039">MTEYLGELDLLESHGSKLSIIVYLFNLMAFSYLSLFPNTATPTMANYLTMFGLFVIPIILSRIWCLPKWILASFLVLTPAAVILAVIGPNEAGFYGYDPYVHTLNTYKNFLRGWGAFPYWLGELPALHALTSLLIELLESNIHVVGKYIPLLVSSTPLFIFLGLSRAIDEQSAFLIAMGSASSRKLLMFQSKYIEESLAVSLLFLSIFAMFLSVRVRREKIILFPTLFVLSVTHHYTAAVATIILLLWSVVPDIPLSKLSSRFETVRTDYSIQSSYGIFLVLIFGFIYVFPYLSFTKWMVHGLATGFPNPPDPFASKPPSFFTLTGIHPSYYLLKLSFIIYLILSLIIIWGVQAETKLRDWQLSWGAIAGIFAISYIGTLVLGKFTPLSAGRFLWVMFPFLLGSSISIISLEQVSIPSREISTIVLVVLLVGTQFAAFHPHHIDTNPSTMVYGESHYTSSEFATADWMKKYGKNQRVVDEQPRLWKSSYYTNATHRADSKSCVGYAVEREIHVGIDPWDRPPSQNVIYSGGNISLGKCSMNSVV</sequence>
<feature type="transmembrane region" description="Helical" evidence="1">
    <location>
        <begin position="69"/>
        <end position="88"/>
    </location>
</feature>
<dbReference type="GeneID" id="44080766"/>
<proteinExistence type="predicted"/>
<organism evidence="2 3">
    <name type="scientific">Halogeometricum borinquense</name>
    <dbReference type="NCBI Taxonomy" id="60847"/>
    <lineage>
        <taxon>Archaea</taxon>
        <taxon>Methanobacteriati</taxon>
        <taxon>Methanobacteriota</taxon>
        <taxon>Stenosarchaea group</taxon>
        <taxon>Halobacteria</taxon>
        <taxon>Halobacteriales</taxon>
        <taxon>Haloferacaceae</taxon>
        <taxon>Halogeometricum</taxon>
    </lineage>
</organism>
<name>A0A6C0UJ22_9EURY</name>
<feature type="transmembrane region" description="Helical" evidence="1">
    <location>
        <begin position="149"/>
        <end position="168"/>
    </location>
</feature>
<accession>A0A6C0UJ22</accession>
<dbReference type="RefSeq" id="WP_163487284.1">
    <property type="nucleotide sequence ID" value="NZ_CP048739.1"/>
</dbReference>
<feature type="transmembrane region" description="Helical" evidence="1">
    <location>
        <begin position="197"/>
        <end position="214"/>
    </location>
</feature>
<keyword evidence="1" id="KW-0812">Transmembrane</keyword>
<dbReference type="Proteomes" id="UP000465846">
    <property type="component" value="Chromosome"/>
</dbReference>
<feature type="transmembrane region" description="Helical" evidence="1">
    <location>
        <begin position="390"/>
        <end position="409"/>
    </location>
</feature>
<keyword evidence="1" id="KW-1133">Transmembrane helix</keyword>
<feature type="transmembrane region" description="Helical" evidence="1">
    <location>
        <begin position="20"/>
        <end position="38"/>
    </location>
</feature>
<feature type="transmembrane region" description="Helical" evidence="1">
    <location>
        <begin position="270"/>
        <end position="290"/>
    </location>
</feature>
<dbReference type="EMBL" id="CP048739">
    <property type="protein sequence ID" value="QIB75516.1"/>
    <property type="molecule type" value="Genomic_DNA"/>
</dbReference>
<reference evidence="2 3" key="1">
    <citation type="submission" date="2020-02" db="EMBL/GenBank/DDBJ databases">
        <title>Whole genome sequence of Halogeometricum borinquense strain wsp4.</title>
        <authorList>
            <person name="Verma D.K."/>
            <person name="Gopal K."/>
            <person name="Prasad E.S."/>
        </authorList>
    </citation>
    <scope>NUCLEOTIDE SEQUENCE [LARGE SCALE GENOMIC DNA]</scope>
    <source>
        <strain evidence="3">wsp4</strain>
    </source>
</reference>